<proteinExistence type="predicted"/>
<feature type="region of interest" description="Disordered" evidence="1">
    <location>
        <begin position="1"/>
        <end position="25"/>
    </location>
</feature>
<evidence type="ECO:0000256" key="1">
    <source>
        <dbReference type="SAM" id="MobiDB-lite"/>
    </source>
</evidence>
<evidence type="ECO:0000313" key="2">
    <source>
        <dbReference type="EMBL" id="RRT79832.1"/>
    </source>
</evidence>
<organism evidence="2 3">
    <name type="scientific">Ensete ventricosum</name>
    <name type="common">Abyssinian banana</name>
    <name type="synonym">Musa ensete</name>
    <dbReference type="NCBI Taxonomy" id="4639"/>
    <lineage>
        <taxon>Eukaryota</taxon>
        <taxon>Viridiplantae</taxon>
        <taxon>Streptophyta</taxon>
        <taxon>Embryophyta</taxon>
        <taxon>Tracheophyta</taxon>
        <taxon>Spermatophyta</taxon>
        <taxon>Magnoliopsida</taxon>
        <taxon>Liliopsida</taxon>
        <taxon>Zingiberales</taxon>
        <taxon>Musaceae</taxon>
        <taxon>Ensete</taxon>
    </lineage>
</organism>
<evidence type="ECO:0000313" key="3">
    <source>
        <dbReference type="Proteomes" id="UP000287651"/>
    </source>
</evidence>
<accession>A0A427AUA5</accession>
<sequence>MLGRSQVRASRRGSNDVVGSSPGTHQKFAGKFVGRLSGARQVFTERMLEVRWEFTEGNRELIKNSPEVCREVCREFTAKLLRARREFDGRMLGVR</sequence>
<gene>
    <name evidence="2" type="ORF">B296_00002521</name>
</gene>
<dbReference type="Proteomes" id="UP000287651">
    <property type="component" value="Unassembled WGS sequence"/>
</dbReference>
<dbReference type="AlphaFoldDB" id="A0A427AUA5"/>
<dbReference type="EMBL" id="AMZH03001302">
    <property type="protein sequence ID" value="RRT79832.1"/>
    <property type="molecule type" value="Genomic_DNA"/>
</dbReference>
<comment type="caution">
    <text evidence="2">The sequence shown here is derived from an EMBL/GenBank/DDBJ whole genome shotgun (WGS) entry which is preliminary data.</text>
</comment>
<name>A0A427AUA5_ENSVE</name>
<protein>
    <submittedName>
        <fullName evidence="2">Uncharacterized protein</fullName>
    </submittedName>
</protein>
<reference evidence="2 3" key="1">
    <citation type="journal article" date="2014" name="Agronomy (Basel)">
        <title>A Draft Genome Sequence for Ensete ventricosum, the Drought-Tolerant Tree Against Hunger.</title>
        <authorList>
            <person name="Harrison J."/>
            <person name="Moore K.A."/>
            <person name="Paszkiewicz K."/>
            <person name="Jones T."/>
            <person name="Grant M."/>
            <person name="Ambacheew D."/>
            <person name="Muzemil S."/>
            <person name="Studholme D.J."/>
        </authorList>
    </citation>
    <scope>NUCLEOTIDE SEQUENCE [LARGE SCALE GENOMIC DNA]</scope>
</reference>